<evidence type="ECO:0000313" key="2">
    <source>
        <dbReference type="Proteomes" id="UP000744980"/>
    </source>
</evidence>
<dbReference type="Proteomes" id="UP000744980">
    <property type="component" value="Unassembled WGS sequence"/>
</dbReference>
<dbReference type="AlphaFoldDB" id="A0AAW4FEI5"/>
<protein>
    <submittedName>
        <fullName evidence="1">DUF1697 domain-containing protein</fullName>
    </submittedName>
</protein>
<accession>A0AAW4FEI5</accession>
<gene>
    <name evidence="1" type="ORF">GFB56_01215</name>
</gene>
<comment type="caution">
    <text evidence="1">The sequence shown here is derived from an EMBL/GenBank/DDBJ whole genome shotgun (WGS) entry which is preliminary data.</text>
</comment>
<evidence type="ECO:0000313" key="1">
    <source>
        <dbReference type="EMBL" id="MBM3089439.1"/>
    </source>
</evidence>
<dbReference type="SUPFAM" id="SSF160379">
    <property type="entry name" value="SP0830-like"/>
    <property type="match status" value="1"/>
</dbReference>
<dbReference type="PANTHER" id="PTHR36439">
    <property type="entry name" value="BLL4334 PROTEIN"/>
    <property type="match status" value="1"/>
</dbReference>
<dbReference type="PANTHER" id="PTHR36439:SF1">
    <property type="entry name" value="DUF1697 DOMAIN-CONTAINING PROTEIN"/>
    <property type="match status" value="1"/>
</dbReference>
<name>A0AAW4FEI5_9HYPH</name>
<reference evidence="1 2" key="1">
    <citation type="submission" date="2020-01" db="EMBL/GenBank/DDBJ databases">
        <title>Draft genome assembly of Ensifer adhaerens T173.</title>
        <authorList>
            <person name="Craig J.E."/>
            <person name="Stinchcombe J.R."/>
        </authorList>
    </citation>
    <scope>NUCLEOTIDE SEQUENCE [LARGE SCALE GENOMIC DNA]</scope>
    <source>
        <strain evidence="1 2">T173</strain>
    </source>
</reference>
<dbReference type="RefSeq" id="WP_057205107.1">
    <property type="nucleotide sequence ID" value="NZ_CP083370.1"/>
</dbReference>
<dbReference type="PIRSF" id="PIRSF008502">
    <property type="entry name" value="UCP008502"/>
    <property type="match status" value="1"/>
</dbReference>
<dbReference type="EMBL" id="WXFA01000001">
    <property type="protein sequence ID" value="MBM3089439.1"/>
    <property type="molecule type" value="Genomic_DNA"/>
</dbReference>
<dbReference type="Pfam" id="PF08002">
    <property type="entry name" value="DUF1697"/>
    <property type="match status" value="1"/>
</dbReference>
<keyword evidence="2" id="KW-1185">Reference proteome</keyword>
<proteinExistence type="predicted"/>
<dbReference type="Gene3D" id="3.30.70.1280">
    <property type="entry name" value="SP0830-like domains"/>
    <property type="match status" value="1"/>
</dbReference>
<organism evidence="1 2">
    <name type="scientific">Ensifer canadensis</name>
    <dbReference type="NCBI Taxonomy" id="555315"/>
    <lineage>
        <taxon>Bacteria</taxon>
        <taxon>Pseudomonadati</taxon>
        <taxon>Pseudomonadota</taxon>
        <taxon>Alphaproteobacteria</taxon>
        <taxon>Hyphomicrobiales</taxon>
        <taxon>Rhizobiaceae</taxon>
        <taxon>Sinorhizobium/Ensifer group</taxon>
        <taxon>Ensifer</taxon>
    </lineage>
</organism>
<sequence>MNSYVALLYSIVLSEGRRVVMGDLKAMAERLGHRSPRTLAATGNLLFETDRVAVGELEAALETAFAETFGRQVDIIVRPGSDWLRLAAANPFRVEGEEDGTRVHVRVMREPLSGAVPSDFERYCTAGERLAVVDGDLWVHFTGQASESKLLGALTKKRLGIGTFRNWNTVKGLAAMLRASCMFP</sequence>
<dbReference type="InterPro" id="IPR012545">
    <property type="entry name" value="DUF1697"/>
</dbReference>